<keyword evidence="2" id="KW-1185">Reference proteome</keyword>
<evidence type="ECO:0000313" key="1">
    <source>
        <dbReference type="EMBL" id="CAH0372189.1"/>
    </source>
</evidence>
<feature type="non-terminal residue" evidence="1">
    <location>
        <position position="200"/>
    </location>
</feature>
<gene>
    <name evidence="1" type="ORF">PECAL_3P21700</name>
</gene>
<dbReference type="EMBL" id="CAKKNE010000003">
    <property type="protein sequence ID" value="CAH0372189.1"/>
    <property type="molecule type" value="Genomic_DNA"/>
</dbReference>
<sequence>LYLHLYLRDPLQPSNPPRQRPLECIYSTKCSQPSIATTQAYKMASYSTISTEATSEQTMLKSKPLSRKVLAISRSPGRAGHLMYGAGVLAVTATPGAPSPGLRGSTATELVLDGDCTRQGGRHPFETPVHCDCDYHPGGCTISQTQSISGCACKCIYELGWTCSGQDANCKDPTSDLCKNPDNSKAACEQGGGDCGGYKD</sequence>
<protein>
    <submittedName>
        <fullName evidence="1">Uncharacterized protein</fullName>
    </submittedName>
</protein>
<reference evidence="1" key="1">
    <citation type="submission" date="2021-11" db="EMBL/GenBank/DDBJ databases">
        <authorList>
            <consortium name="Genoscope - CEA"/>
            <person name="William W."/>
        </authorList>
    </citation>
    <scope>NUCLEOTIDE SEQUENCE</scope>
</reference>
<accession>A0A8J2WY45</accession>
<evidence type="ECO:0000313" key="2">
    <source>
        <dbReference type="Proteomes" id="UP000789595"/>
    </source>
</evidence>
<organism evidence="1 2">
    <name type="scientific">Pelagomonas calceolata</name>
    <dbReference type="NCBI Taxonomy" id="35677"/>
    <lineage>
        <taxon>Eukaryota</taxon>
        <taxon>Sar</taxon>
        <taxon>Stramenopiles</taxon>
        <taxon>Ochrophyta</taxon>
        <taxon>Pelagophyceae</taxon>
        <taxon>Pelagomonadales</taxon>
        <taxon>Pelagomonadaceae</taxon>
        <taxon>Pelagomonas</taxon>
    </lineage>
</organism>
<comment type="caution">
    <text evidence="1">The sequence shown here is derived from an EMBL/GenBank/DDBJ whole genome shotgun (WGS) entry which is preliminary data.</text>
</comment>
<dbReference type="AlphaFoldDB" id="A0A8J2WY45"/>
<proteinExistence type="predicted"/>
<name>A0A8J2WY45_9STRA</name>
<dbReference type="OrthoDB" id="6371598at2759"/>
<dbReference type="Proteomes" id="UP000789595">
    <property type="component" value="Unassembled WGS sequence"/>
</dbReference>